<evidence type="ECO:0000313" key="5">
    <source>
        <dbReference type="EMBL" id="ARC37382.1"/>
    </source>
</evidence>
<keyword evidence="6" id="KW-1185">Reference proteome</keyword>
<proteinExistence type="predicted"/>
<dbReference type="STRING" id="147645.A6J80_14300"/>
<gene>
    <name evidence="5" type="ORF">A6J80_14300</name>
</gene>
<accession>A0A1V0GU86</accession>
<dbReference type="PANTHER" id="PTHR44591:SF20">
    <property type="entry name" value="PROTEIN PILH"/>
    <property type="match status" value="1"/>
</dbReference>
<evidence type="ECO:0000256" key="3">
    <source>
        <dbReference type="SAM" id="MobiDB-lite"/>
    </source>
</evidence>
<dbReference type="Pfam" id="PF00072">
    <property type="entry name" value="Response_reg"/>
    <property type="match status" value="1"/>
</dbReference>
<evidence type="ECO:0000313" key="6">
    <source>
        <dbReference type="Proteomes" id="UP000191257"/>
    </source>
</evidence>
<dbReference type="PROSITE" id="PS50110">
    <property type="entry name" value="RESPONSE_REGULATORY"/>
    <property type="match status" value="1"/>
</dbReference>
<protein>
    <submittedName>
        <fullName evidence="5">Response regulator</fullName>
    </submittedName>
</protein>
<reference evidence="5" key="1">
    <citation type="submission" date="2017-12" db="EMBL/GenBank/DDBJ databases">
        <title>FDA dAtabase for Regulatory Grade micrObial Sequences (FDA-ARGOS): Supporting development and validation of Infectious Disease Dx tests.</title>
        <authorList>
            <person name="Campos J."/>
            <person name="Goldberg B."/>
            <person name="Tallon L."/>
            <person name="Sadzewicz L."/>
            <person name="Sengamalay N."/>
            <person name="Ott S."/>
            <person name="Godinez A."/>
            <person name="Nagaraj S."/>
            <person name="Vyas G."/>
            <person name="Aluvathingal J."/>
            <person name="Nadendla S."/>
            <person name="Geyer C."/>
            <person name="Nandy P."/>
            <person name="Hobson J."/>
            <person name="Sichtig H."/>
        </authorList>
    </citation>
    <scope>NUCLEOTIDE SEQUENCE</scope>
    <source>
        <strain evidence="5">FDAARGOS_252</strain>
    </source>
</reference>
<dbReference type="Gene3D" id="3.40.50.2300">
    <property type="match status" value="1"/>
</dbReference>
<dbReference type="InterPro" id="IPR001789">
    <property type="entry name" value="Sig_transdc_resp-reg_receiver"/>
</dbReference>
<keyword evidence="1 2" id="KW-0597">Phosphoprotein</keyword>
<dbReference type="RefSeq" id="WP_080621939.1">
    <property type="nucleotide sequence ID" value="NZ_CAWMZI010000001.1"/>
</dbReference>
<dbReference type="SMART" id="SM00448">
    <property type="entry name" value="REC"/>
    <property type="match status" value="1"/>
</dbReference>
<feature type="region of interest" description="Disordered" evidence="3">
    <location>
        <begin position="1"/>
        <end position="20"/>
    </location>
</feature>
<dbReference type="eggNOG" id="COG2197">
    <property type="taxonomic scope" value="Bacteria"/>
</dbReference>
<organism evidence="5 6">
    <name type="scientific">Paracoccus yeei</name>
    <dbReference type="NCBI Taxonomy" id="147645"/>
    <lineage>
        <taxon>Bacteria</taxon>
        <taxon>Pseudomonadati</taxon>
        <taxon>Pseudomonadota</taxon>
        <taxon>Alphaproteobacteria</taxon>
        <taxon>Rhodobacterales</taxon>
        <taxon>Paracoccaceae</taxon>
        <taxon>Paracoccus</taxon>
    </lineage>
</organism>
<sequence length="244" mass="25941">MSDERTNRLDDDLPTPRPLLPGRPLSGLTVLVVEDSRFASEAVRLLCLRSGARIRRADTVRAALRYLQTYRPGAVLVDMGLPDGDGAEVIRAIAGNTPRVPVILGISGDPDNRQAALDAGADGFLAKPVESLAGFQQAILDALPPGDRPQGLRLLSDTVVIPDRGALRDDLAHVAEVLSLADDTAAIDYIARFLAGVARSAHDRPLEVAATALARDHAQGAPLATDLARISGMVQDRLAMVQRL</sequence>
<feature type="domain" description="Response regulatory" evidence="4">
    <location>
        <begin position="29"/>
        <end position="142"/>
    </location>
</feature>
<dbReference type="KEGG" id="pye:A6J80_14300"/>
<feature type="modified residue" description="4-aspartylphosphate" evidence="2">
    <location>
        <position position="78"/>
    </location>
</feature>
<dbReference type="InterPro" id="IPR050595">
    <property type="entry name" value="Bact_response_regulator"/>
</dbReference>
<dbReference type="Proteomes" id="UP000191257">
    <property type="component" value="Chromosome"/>
</dbReference>
<dbReference type="CDD" id="cd00156">
    <property type="entry name" value="REC"/>
    <property type="match status" value="1"/>
</dbReference>
<evidence type="ECO:0000256" key="1">
    <source>
        <dbReference type="ARBA" id="ARBA00022553"/>
    </source>
</evidence>
<dbReference type="SUPFAM" id="SSF52172">
    <property type="entry name" value="CheY-like"/>
    <property type="match status" value="1"/>
</dbReference>
<feature type="compositionally biased region" description="Basic and acidic residues" evidence="3">
    <location>
        <begin position="1"/>
        <end position="11"/>
    </location>
</feature>
<dbReference type="GO" id="GO:0000160">
    <property type="term" value="P:phosphorelay signal transduction system"/>
    <property type="evidence" value="ECO:0007669"/>
    <property type="project" value="InterPro"/>
</dbReference>
<evidence type="ECO:0000259" key="4">
    <source>
        <dbReference type="PROSITE" id="PS50110"/>
    </source>
</evidence>
<name>A0A1V0GU86_9RHOB</name>
<evidence type="ECO:0000256" key="2">
    <source>
        <dbReference type="PROSITE-ProRule" id="PRU00169"/>
    </source>
</evidence>
<dbReference type="InterPro" id="IPR011006">
    <property type="entry name" value="CheY-like_superfamily"/>
</dbReference>
<dbReference type="AlphaFoldDB" id="A0A1V0GU86"/>
<dbReference type="PANTHER" id="PTHR44591">
    <property type="entry name" value="STRESS RESPONSE REGULATOR PROTEIN 1"/>
    <property type="match status" value="1"/>
</dbReference>
<dbReference type="EMBL" id="CP020442">
    <property type="protein sequence ID" value="ARC37382.1"/>
    <property type="molecule type" value="Genomic_DNA"/>
</dbReference>